<name>A0ABY7ENB8_MYAAR</name>
<feature type="transmembrane region" description="Helical" evidence="2">
    <location>
        <begin position="22"/>
        <end position="45"/>
    </location>
</feature>
<dbReference type="Proteomes" id="UP001164746">
    <property type="component" value="Chromosome 7"/>
</dbReference>
<accession>A0ABY7ENB8</accession>
<keyword evidence="2" id="KW-0472">Membrane</keyword>
<reference evidence="3" key="1">
    <citation type="submission" date="2022-11" db="EMBL/GenBank/DDBJ databases">
        <title>Centuries of genome instability and evolution in soft-shell clam transmissible cancer (bioRxiv).</title>
        <authorList>
            <person name="Hart S.F.M."/>
            <person name="Yonemitsu M.A."/>
            <person name="Giersch R.M."/>
            <person name="Beal B.F."/>
            <person name="Arriagada G."/>
            <person name="Davis B.W."/>
            <person name="Ostrander E.A."/>
            <person name="Goff S.P."/>
            <person name="Metzger M.J."/>
        </authorList>
    </citation>
    <scope>NUCLEOTIDE SEQUENCE</scope>
    <source>
        <strain evidence="3">MELC-2E11</strain>
        <tissue evidence="3">Siphon/mantle</tissue>
    </source>
</reference>
<feature type="region of interest" description="Disordered" evidence="1">
    <location>
        <begin position="100"/>
        <end position="120"/>
    </location>
</feature>
<proteinExistence type="predicted"/>
<feature type="compositionally biased region" description="Polar residues" evidence="1">
    <location>
        <begin position="76"/>
        <end position="86"/>
    </location>
</feature>
<evidence type="ECO:0000313" key="4">
    <source>
        <dbReference type="Proteomes" id="UP001164746"/>
    </source>
</evidence>
<evidence type="ECO:0000256" key="2">
    <source>
        <dbReference type="SAM" id="Phobius"/>
    </source>
</evidence>
<keyword evidence="2" id="KW-0812">Transmembrane</keyword>
<organism evidence="3 4">
    <name type="scientific">Mya arenaria</name>
    <name type="common">Soft-shell clam</name>
    <dbReference type="NCBI Taxonomy" id="6604"/>
    <lineage>
        <taxon>Eukaryota</taxon>
        <taxon>Metazoa</taxon>
        <taxon>Spiralia</taxon>
        <taxon>Lophotrochozoa</taxon>
        <taxon>Mollusca</taxon>
        <taxon>Bivalvia</taxon>
        <taxon>Autobranchia</taxon>
        <taxon>Heteroconchia</taxon>
        <taxon>Euheterodonta</taxon>
        <taxon>Imparidentia</taxon>
        <taxon>Neoheterodontei</taxon>
        <taxon>Myida</taxon>
        <taxon>Myoidea</taxon>
        <taxon>Myidae</taxon>
        <taxon>Mya</taxon>
    </lineage>
</organism>
<gene>
    <name evidence="3" type="ORF">MAR_035194</name>
</gene>
<protein>
    <submittedName>
        <fullName evidence="3">Uncharacterized protein</fullName>
    </submittedName>
</protein>
<sequence>MVGGDYIKGDNDTFTCACKDDLLVIFIPMGCVMFVVLVIGIAVLIKCRRRLYGNHGEAKGAYTNGDGAQVQPDLQVPSSTVQPDFQIPSSTVSSAQIQPDFQFPSSTSTGSNDHASTNFSNPVYETFQGEEPGTDMKEVGKGANSLDNDVPMGKQLDRNTMMDVSEVTNQDNDYNFGADDLKTSV</sequence>
<dbReference type="EMBL" id="CP111018">
    <property type="protein sequence ID" value="WAR10118.1"/>
    <property type="molecule type" value="Genomic_DNA"/>
</dbReference>
<keyword evidence="4" id="KW-1185">Reference proteome</keyword>
<evidence type="ECO:0000256" key="1">
    <source>
        <dbReference type="SAM" id="MobiDB-lite"/>
    </source>
</evidence>
<feature type="region of interest" description="Disordered" evidence="1">
    <location>
        <begin position="63"/>
        <end position="86"/>
    </location>
</feature>
<keyword evidence="2" id="KW-1133">Transmembrane helix</keyword>
<evidence type="ECO:0000313" key="3">
    <source>
        <dbReference type="EMBL" id="WAR10118.1"/>
    </source>
</evidence>